<gene>
    <name evidence="1" type="ORF">MPAN_008470</name>
</gene>
<dbReference type="EMBL" id="AP024412">
    <property type="protein sequence ID" value="BCR35954.1"/>
    <property type="molecule type" value="Genomic_DNA"/>
</dbReference>
<dbReference type="InterPro" id="IPR017850">
    <property type="entry name" value="Alkaline_phosphatase_core_sf"/>
</dbReference>
<dbReference type="Proteomes" id="UP000620133">
    <property type="component" value="Chromosome"/>
</dbReference>
<organism evidence="1 2">
    <name type="scientific">Mariniplasma anaerobium</name>
    <dbReference type="NCBI Taxonomy" id="2735436"/>
    <lineage>
        <taxon>Bacteria</taxon>
        <taxon>Bacillati</taxon>
        <taxon>Mycoplasmatota</taxon>
        <taxon>Mollicutes</taxon>
        <taxon>Acholeplasmatales</taxon>
        <taxon>Acholeplasmataceae</taxon>
        <taxon>Mariniplasma</taxon>
    </lineage>
</organism>
<dbReference type="SUPFAM" id="SSF53649">
    <property type="entry name" value="Alkaline phosphatase-like"/>
    <property type="match status" value="1"/>
</dbReference>
<evidence type="ECO:0000313" key="1">
    <source>
        <dbReference type="EMBL" id="BCR35954.1"/>
    </source>
</evidence>
<evidence type="ECO:0000313" key="2">
    <source>
        <dbReference type="Proteomes" id="UP000620133"/>
    </source>
</evidence>
<keyword evidence="2" id="KW-1185">Reference proteome</keyword>
<dbReference type="Gene3D" id="3.40.720.10">
    <property type="entry name" value="Alkaline Phosphatase, subunit A"/>
    <property type="match status" value="1"/>
</dbReference>
<dbReference type="KEGG" id="manr:MPAN_008470"/>
<reference evidence="1" key="1">
    <citation type="submission" date="2021-01" db="EMBL/GenBank/DDBJ databases">
        <title>Draft genome sequence of Acholeplasmataceae bacterium strain Mahy22.</title>
        <authorList>
            <person name="Watanabe M."/>
            <person name="Kojima H."/>
            <person name="Fukui M."/>
        </authorList>
    </citation>
    <scope>NUCLEOTIDE SEQUENCE</scope>
    <source>
        <strain evidence="1">Mahy22</strain>
    </source>
</reference>
<sequence length="369" mass="43297">MNIMYPDYTNSILNVSHSILDFYHAGARYPVIPELKEKLSDDIKHVCLVLLDGMGMNIIEKHLEKDTFIRKNIAKKITSIFPPTTVAATNAVLTTNLPYQSGYLGWVQYFKKEDVNLTVFLNEDFYDDSKHFQNDFKEMYLKQDLIYDYIKKSRPEVKTYELFPSFRPNGYKTFHLQMKRLLEITRKKEENFSYVYWTQPDMLEHEVGIDDLLVKKKLQDLNQELEDFSKMLNDDTILIVIADHGLVNVEAIDLHKNDQLMNYLLRKPSMEPRATNFFVKPFKKQQFEKLFNDMYSQYYKLMSKNEFLSSGLIGQGKKHPLLDTFLGDYIAIATSNKFFKFKDGVTFKGHHAGLCQGEMEVPLIIYKNK</sequence>
<dbReference type="InterPro" id="IPR002591">
    <property type="entry name" value="Phosphodiest/P_Trfase"/>
</dbReference>
<name>A0A7U9TLI8_9MOLU</name>
<protein>
    <submittedName>
        <fullName evidence="1">Uncharacterized protein</fullName>
    </submittedName>
</protein>
<accession>A0A7U9TLI8</accession>
<proteinExistence type="predicted"/>
<dbReference type="Pfam" id="PF01663">
    <property type="entry name" value="Phosphodiest"/>
    <property type="match status" value="1"/>
</dbReference>
<dbReference type="RefSeq" id="WP_176239798.1">
    <property type="nucleotide sequence ID" value="NZ_AP024412.1"/>
</dbReference>
<dbReference type="AlphaFoldDB" id="A0A7U9TLI8"/>